<dbReference type="InterPro" id="IPR007214">
    <property type="entry name" value="YbaK/aa-tRNA-synth-assoc-dom"/>
</dbReference>
<keyword evidence="3" id="KW-1185">Reference proteome</keyword>
<dbReference type="GO" id="GO:0002161">
    <property type="term" value="F:aminoacyl-tRNA deacylase activity"/>
    <property type="evidence" value="ECO:0007669"/>
    <property type="project" value="InterPro"/>
</dbReference>
<organism evidence="2 3">
    <name type="scientific">Thalassotalea euphylliae</name>
    <dbReference type="NCBI Taxonomy" id="1655234"/>
    <lineage>
        <taxon>Bacteria</taxon>
        <taxon>Pseudomonadati</taxon>
        <taxon>Pseudomonadota</taxon>
        <taxon>Gammaproteobacteria</taxon>
        <taxon>Alteromonadales</taxon>
        <taxon>Colwelliaceae</taxon>
        <taxon>Thalassotalea</taxon>
    </lineage>
</organism>
<name>A0A3E0TIW1_9GAMM</name>
<evidence type="ECO:0000313" key="2">
    <source>
        <dbReference type="EMBL" id="REL24393.1"/>
    </source>
</evidence>
<gene>
    <name evidence="2" type="ORF">DXX94_18800</name>
</gene>
<dbReference type="InterPro" id="IPR036754">
    <property type="entry name" value="YbaK/aa-tRNA-synt-asso_dom_sf"/>
</dbReference>
<dbReference type="CDD" id="cd04332">
    <property type="entry name" value="YbaK_like"/>
    <property type="match status" value="1"/>
</dbReference>
<sequence length="159" mass="18019">MTISTKLMDYMADQRIDYQTIKHSHSNSSLGSAMSAQIPLQNLAKAVLLKNHEDRIVMAVLPANRKISISAINDQLMGSYRLLKEQEVYQLFSDCEHGAIPPVAEAFNMTSVCDNELDLLDFVYLEAGDHEHLLQISHGDFEKLVSRCMHLTFSHEVFH</sequence>
<dbReference type="Proteomes" id="UP000256899">
    <property type="component" value="Unassembled WGS sequence"/>
</dbReference>
<reference evidence="3" key="1">
    <citation type="submission" date="2018-08" db="EMBL/GenBank/DDBJ databases">
        <title>Thalassotalea euphylliae genome.</title>
        <authorList>
            <person name="Summers S."/>
            <person name="Rice S.A."/>
            <person name="Freckelton M.L."/>
            <person name="Nedved B.T."/>
            <person name="Hadfield M.G."/>
        </authorList>
    </citation>
    <scope>NUCLEOTIDE SEQUENCE [LARGE SCALE GENOMIC DNA]</scope>
    <source>
        <strain evidence="3">H3</strain>
    </source>
</reference>
<dbReference type="AlphaFoldDB" id="A0A3E0TIW1"/>
<accession>A0A3E0TIW1</accession>
<feature type="domain" description="YbaK/aminoacyl-tRNA synthetase-associated" evidence="1">
    <location>
        <begin position="33"/>
        <end position="144"/>
    </location>
</feature>
<evidence type="ECO:0000259" key="1">
    <source>
        <dbReference type="Pfam" id="PF04073"/>
    </source>
</evidence>
<comment type="caution">
    <text evidence="2">The sequence shown here is derived from an EMBL/GenBank/DDBJ whole genome shotgun (WGS) entry which is preliminary data.</text>
</comment>
<dbReference type="Gene3D" id="3.90.960.10">
    <property type="entry name" value="YbaK/aminoacyl-tRNA synthetase-associated domain"/>
    <property type="match status" value="1"/>
</dbReference>
<evidence type="ECO:0000313" key="3">
    <source>
        <dbReference type="Proteomes" id="UP000256899"/>
    </source>
</evidence>
<dbReference type="Pfam" id="PF04073">
    <property type="entry name" value="tRNA_edit"/>
    <property type="match status" value="1"/>
</dbReference>
<proteinExistence type="predicted"/>
<dbReference type="EMBL" id="QUOT01000002">
    <property type="protein sequence ID" value="REL24393.1"/>
    <property type="molecule type" value="Genomic_DNA"/>
</dbReference>
<protein>
    <recommendedName>
        <fullName evidence="1">YbaK/aminoacyl-tRNA synthetase-associated domain-containing protein</fullName>
    </recommendedName>
</protein>
<dbReference type="SUPFAM" id="SSF55826">
    <property type="entry name" value="YbaK/ProRS associated domain"/>
    <property type="match status" value="1"/>
</dbReference>
<dbReference type="RefSeq" id="WP_116018728.1">
    <property type="nucleotide sequence ID" value="NZ_QUOT01000002.1"/>
</dbReference>